<dbReference type="SUPFAM" id="SSF48008">
    <property type="entry name" value="GntR ligand-binding domain-like"/>
    <property type="match status" value="1"/>
</dbReference>
<dbReference type="InterPro" id="IPR011711">
    <property type="entry name" value="GntR_C"/>
</dbReference>
<dbReference type="PANTHER" id="PTHR43537">
    <property type="entry name" value="TRANSCRIPTIONAL REGULATOR, GNTR FAMILY"/>
    <property type="match status" value="1"/>
</dbReference>
<dbReference type="Pfam" id="PF00392">
    <property type="entry name" value="GntR"/>
    <property type="match status" value="1"/>
</dbReference>
<feature type="domain" description="HTH gntR-type" evidence="4">
    <location>
        <begin position="13"/>
        <end position="80"/>
    </location>
</feature>
<dbReference type="SUPFAM" id="SSF46785">
    <property type="entry name" value="Winged helix' DNA-binding domain"/>
    <property type="match status" value="1"/>
</dbReference>
<dbReference type="CDD" id="cd07377">
    <property type="entry name" value="WHTH_GntR"/>
    <property type="match status" value="1"/>
</dbReference>
<dbReference type="GO" id="GO:0043565">
    <property type="term" value="F:sequence-specific DNA binding"/>
    <property type="evidence" value="ECO:0007669"/>
    <property type="project" value="InterPro"/>
</dbReference>
<dbReference type="EMBL" id="BSEJ01000002">
    <property type="protein sequence ID" value="GLJ60588.1"/>
    <property type="molecule type" value="Genomic_DNA"/>
</dbReference>
<keyword evidence="6" id="KW-1185">Reference proteome</keyword>
<dbReference type="Proteomes" id="UP001142462">
    <property type="component" value="Unassembled WGS sequence"/>
</dbReference>
<evidence type="ECO:0000256" key="1">
    <source>
        <dbReference type="ARBA" id="ARBA00023015"/>
    </source>
</evidence>
<dbReference type="Pfam" id="PF07729">
    <property type="entry name" value="FCD"/>
    <property type="match status" value="1"/>
</dbReference>
<organism evidence="5 6">
    <name type="scientific">Microbacterium barkeri</name>
    <dbReference type="NCBI Taxonomy" id="33917"/>
    <lineage>
        <taxon>Bacteria</taxon>
        <taxon>Bacillati</taxon>
        <taxon>Actinomycetota</taxon>
        <taxon>Actinomycetes</taxon>
        <taxon>Micrococcales</taxon>
        <taxon>Microbacteriaceae</taxon>
        <taxon>Microbacterium</taxon>
    </lineage>
</organism>
<sequence>MPNFTGKLDLSPTRLGDAVYDRIAAAIVDGSFAPGERIRDLDIAESLGVSRMPVREALQRLEREGLIEMSASRFTRVTEITPEMVTASIEFARYQTGVAARMAVERMDDAARRRSLELLEDLRTALAAGDRDRARESYFACFLFLVDQTENPVFRSVTMDARFALERNIRSGSFAIAVDDAVSALFDELRDAIESADALRAEQSILELFDATTSRD</sequence>
<keyword evidence="1" id="KW-0805">Transcription regulation</keyword>
<reference evidence="5" key="1">
    <citation type="journal article" date="2014" name="Int. J. Syst. Evol. Microbiol.">
        <title>Complete genome sequence of Corynebacterium casei LMG S-19264T (=DSM 44701T), isolated from a smear-ripened cheese.</title>
        <authorList>
            <consortium name="US DOE Joint Genome Institute (JGI-PGF)"/>
            <person name="Walter F."/>
            <person name="Albersmeier A."/>
            <person name="Kalinowski J."/>
            <person name="Ruckert C."/>
        </authorList>
    </citation>
    <scope>NUCLEOTIDE SEQUENCE</scope>
    <source>
        <strain evidence="5">VKM Ac-1020</strain>
    </source>
</reference>
<dbReference type="InterPro" id="IPR036388">
    <property type="entry name" value="WH-like_DNA-bd_sf"/>
</dbReference>
<dbReference type="PANTHER" id="PTHR43537:SF49">
    <property type="entry name" value="TRANSCRIPTIONAL REGULATORY PROTEIN"/>
    <property type="match status" value="1"/>
</dbReference>
<proteinExistence type="predicted"/>
<evidence type="ECO:0000256" key="3">
    <source>
        <dbReference type="ARBA" id="ARBA00023163"/>
    </source>
</evidence>
<evidence type="ECO:0000313" key="6">
    <source>
        <dbReference type="Proteomes" id="UP001142462"/>
    </source>
</evidence>
<reference evidence="5" key="2">
    <citation type="submission" date="2023-01" db="EMBL/GenBank/DDBJ databases">
        <authorList>
            <person name="Sun Q."/>
            <person name="Evtushenko L."/>
        </authorList>
    </citation>
    <scope>NUCLEOTIDE SEQUENCE</scope>
    <source>
        <strain evidence="5">VKM Ac-1020</strain>
    </source>
</reference>
<dbReference type="InterPro" id="IPR000524">
    <property type="entry name" value="Tscrpt_reg_HTH_GntR"/>
</dbReference>
<evidence type="ECO:0000259" key="4">
    <source>
        <dbReference type="PROSITE" id="PS50949"/>
    </source>
</evidence>
<accession>A0A9W6H1K7</accession>
<comment type="caution">
    <text evidence="5">The sequence shown here is derived from an EMBL/GenBank/DDBJ whole genome shotgun (WGS) entry which is preliminary data.</text>
</comment>
<dbReference type="PRINTS" id="PR00035">
    <property type="entry name" value="HTHGNTR"/>
</dbReference>
<dbReference type="RefSeq" id="WP_271172308.1">
    <property type="nucleotide sequence ID" value="NZ_BSEJ01000002.1"/>
</dbReference>
<dbReference type="Gene3D" id="1.10.10.10">
    <property type="entry name" value="Winged helix-like DNA-binding domain superfamily/Winged helix DNA-binding domain"/>
    <property type="match status" value="1"/>
</dbReference>
<gene>
    <name evidence="5" type="ORF">GCM10017576_07170</name>
</gene>
<dbReference type="AlphaFoldDB" id="A0A9W6H1K7"/>
<protein>
    <submittedName>
        <fullName evidence="5">Transcriptional regulator, GntR family protein</fullName>
    </submittedName>
</protein>
<dbReference type="InterPro" id="IPR000485">
    <property type="entry name" value="AsnC-type_HTH_dom"/>
</dbReference>
<dbReference type="SMART" id="SM00345">
    <property type="entry name" value="HTH_GNTR"/>
    <property type="match status" value="1"/>
</dbReference>
<dbReference type="PRINTS" id="PR00033">
    <property type="entry name" value="HTHASNC"/>
</dbReference>
<keyword evidence="2" id="KW-0238">DNA-binding</keyword>
<dbReference type="GO" id="GO:0003700">
    <property type="term" value="F:DNA-binding transcription factor activity"/>
    <property type="evidence" value="ECO:0007669"/>
    <property type="project" value="InterPro"/>
</dbReference>
<name>A0A9W6H1K7_9MICO</name>
<dbReference type="Gene3D" id="1.20.120.530">
    <property type="entry name" value="GntR ligand-binding domain-like"/>
    <property type="match status" value="1"/>
</dbReference>
<evidence type="ECO:0000313" key="5">
    <source>
        <dbReference type="EMBL" id="GLJ60588.1"/>
    </source>
</evidence>
<dbReference type="InterPro" id="IPR008920">
    <property type="entry name" value="TF_FadR/GntR_C"/>
</dbReference>
<dbReference type="InterPro" id="IPR036390">
    <property type="entry name" value="WH_DNA-bd_sf"/>
</dbReference>
<evidence type="ECO:0000256" key="2">
    <source>
        <dbReference type="ARBA" id="ARBA00023125"/>
    </source>
</evidence>
<dbReference type="PROSITE" id="PS50949">
    <property type="entry name" value="HTH_GNTR"/>
    <property type="match status" value="1"/>
</dbReference>
<keyword evidence="3" id="KW-0804">Transcription</keyword>